<dbReference type="InterPro" id="IPR016167">
    <property type="entry name" value="FAD-bd_PCMH_sub1"/>
</dbReference>
<protein>
    <submittedName>
        <fullName evidence="2">FAD-binding oxidoreductase</fullName>
    </submittedName>
</protein>
<reference evidence="2 3" key="1">
    <citation type="journal article" date="2020" name="Biotechnol. Biofuels">
        <title>New insights from the biogas microbiome by comprehensive genome-resolved metagenomics of nearly 1600 species originating from multiple anaerobic digesters.</title>
        <authorList>
            <person name="Campanaro S."/>
            <person name="Treu L."/>
            <person name="Rodriguez-R L.M."/>
            <person name="Kovalovszki A."/>
            <person name="Ziels R.M."/>
            <person name="Maus I."/>
            <person name="Zhu X."/>
            <person name="Kougias P.G."/>
            <person name="Basile A."/>
            <person name="Luo G."/>
            <person name="Schluter A."/>
            <person name="Konstantinidis K.T."/>
            <person name="Angelidaki I."/>
        </authorList>
    </citation>
    <scope>NUCLEOTIDE SEQUENCE [LARGE SCALE GENOMIC DNA]</scope>
    <source>
        <strain evidence="2">AS04akNAM_125</strain>
    </source>
</reference>
<evidence type="ECO:0000313" key="3">
    <source>
        <dbReference type="Proteomes" id="UP000580830"/>
    </source>
</evidence>
<dbReference type="AlphaFoldDB" id="A0A832PMX9"/>
<dbReference type="Gene3D" id="3.30.43.10">
    <property type="entry name" value="Uridine Diphospho-n-acetylenolpyruvylglucosamine Reductase, domain 2"/>
    <property type="match status" value="1"/>
</dbReference>
<gene>
    <name evidence="2" type="ORF">GXX24_07405</name>
</gene>
<proteinExistence type="predicted"/>
<dbReference type="InterPro" id="IPR036318">
    <property type="entry name" value="FAD-bd_PCMH-like_sf"/>
</dbReference>
<dbReference type="SUPFAM" id="SSF56176">
    <property type="entry name" value="FAD-binding/transporter-associated domain-like"/>
    <property type="match status" value="1"/>
</dbReference>
<feature type="non-terminal residue" evidence="2">
    <location>
        <position position="62"/>
    </location>
</feature>
<dbReference type="EMBL" id="DULP01000108">
    <property type="protein sequence ID" value="HHW33950.1"/>
    <property type="molecule type" value="Genomic_DNA"/>
</dbReference>
<comment type="caution">
    <text evidence="2">The sequence shown here is derived from an EMBL/GenBank/DDBJ whole genome shotgun (WGS) entry which is preliminary data.</text>
</comment>
<name>A0A832PMX9_9RHOB</name>
<dbReference type="GO" id="GO:0050660">
    <property type="term" value="F:flavin adenine dinucleotide binding"/>
    <property type="evidence" value="ECO:0007669"/>
    <property type="project" value="InterPro"/>
</dbReference>
<accession>A0A832PMX9</accession>
<evidence type="ECO:0000313" key="2">
    <source>
        <dbReference type="EMBL" id="HHW33950.1"/>
    </source>
</evidence>
<sequence length="62" mass="6585">MPDPADLARQLADLLGPRGWISGEDAAPWQRDWLDRHGAPPLGVARPGSTAEVAAVVRACRA</sequence>
<dbReference type="Proteomes" id="UP000580830">
    <property type="component" value="Unassembled WGS sequence"/>
</dbReference>
<keyword evidence="1" id="KW-0285">Flavoprotein</keyword>
<evidence type="ECO:0000256" key="1">
    <source>
        <dbReference type="ARBA" id="ARBA00022630"/>
    </source>
</evidence>
<organism evidence="2 3">
    <name type="scientific">Paracoccus solventivorans</name>
    <dbReference type="NCBI Taxonomy" id="53463"/>
    <lineage>
        <taxon>Bacteria</taxon>
        <taxon>Pseudomonadati</taxon>
        <taxon>Pseudomonadota</taxon>
        <taxon>Alphaproteobacteria</taxon>
        <taxon>Rhodobacterales</taxon>
        <taxon>Paracoccaceae</taxon>
        <taxon>Paracoccus</taxon>
    </lineage>
</organism>